<evidence type="ECO:0000256" key="2">
    <source>
        <dbReference type="ARBA" id="ARBA00022729"/>
    </source>
</evidence>
<dbReference type="Proteomes" id="UP000800036">
    <property type="component" value="Unassembled WGS sequence"/>
</dbReference>
<dbReference type="Gene3D" id="3.90.210.10">
    <property type="entry name" value="Heat-Labile Enterotoxin, subunit A"/>
    <property type="match status" value="1"/>
</dbReference>
<dbReference type="PRINTS" id="PR00771">
    <property type="entry name" value="ENTEROTOXINA"/>
</dbReference>
<name>A0A6A5VCE5_9PLEO</name>
<keyword evidence="6" id="KW-1185">Reference proteome</keyword>
<dbReference type="Pfam" id="PF01375">
    <property type="entry name" value="Enterotoxin_a"/>
    <property type="match status" value="1"/>
</dbReference>
<reference evidence="5" key="1">
    <citation type="journal article" date="2020" name="Stud. Mycol.">
        <title>101 Dothideomycetes genomes: a test case for predicting lifestyles and emergence of pathogens.</title>
        <authorList>
            <person name="Haridas S."/>
            <person name="Albert R."/>
            <person name="Binder M."/>
            <person name="Bloem J."/>
            <person name="Labutti K."/>
            <person name="Salamov A."/>
            <person name="Andreopoulos B."/>
            <person name="Baker S."/>
            <person name="Barry K."/>
            <person name="Bills G."/>
            <person name="Bluhm B."/>
            <person name="Cannon C."/>
            <person name="Castanera R."/>
            <person name="Culley D."/>
            <person name="Daum C."/>
            <person name="Ezra D."/>
            <person name="Gonzalez J."/>
            <person name="Henrissat B."/>
            <person name="Kuo A."/>
            <person name="Liang C."/>
            <person name="Lipzen A."/>
            <person name="Lutzoni F."/>
            <person name="Magnuson J."/>
            <person name="Mondo S."/>
            <person name="Nolan M."/>
            <person name="Ohm R."/>
            <person name="Pangilinan J."/>
            <person name="Park H.-J."/>
            <person name="Ramirez L."/>
            <person name="Alfaro M."/>
            <person name="Sun H."/>
            <person name="Tritt A."/>
            <person name="Yoshinaga Y."/>
            <person name="Zwiers L.-H."/>
            <person name="Turgeon B."/>
            <person name="Goodwin S."/>
            <person name="Spatafora J."/>
            <person name="Crous P."/>
            <person name="Grigoriev I."/>
        </authorList>
    </citation>
    <scope>NUCLEOTIDE SEQUENCE</scope>
    <source>
        <strain evidence="5">CBS 107.79</strain>
    </source>
</reference>
<keyword evidence="4" id="KW-1015">Disulfide bond</keyword>
<evidence type="ECO:0000256" key="3">
    <source>
        <dbReference type="ARBA" id="ARBA00023026"/>
    </source>
</evidence>
<dbReference type="EMBL" id="ML976697">
    <property type="protein sequence ID" value="KAF1970907.1"/>
    <property type="molecule type" value="Genomic_DNA"/>
</dbReference>
<dbReference type="GO" id="GO:0090729">
    <property type="term" value="F:toxin activity"/>
    <property type="evidence" value="ECO:0007669"/>
    <property type="project" value="UniProtKB-KW"/>
</dbReference>
<dbReference type="SUPFAM" id="SSF56399">
    <property type="entry name" value="ADP-ribosylation"/>
    <property type="match status" value="1"/>
</dbReference>
<evidence type="ECO:0000256" key="1">
    <source>
        <dbReference type="ARBA" id="ARBA00022656"/>
    </source>
</evidence>
<protein>
    <submittedName>
        <fullName evidence="5">ADP-ribosylation</fullName>
    </submittedName>
</protein>
<dbReference type="InterPro" id="IPR001144">
    <property type="entry name" value="Enterotoxin_A"/>
</dbReference>
<evidence type="ECO:0000313" key="6">
    <source>
        <dbReference type="Proteomes" id="UP000800036"/>
    </source>
</evidence>
<evidence type="ECO:0000313" key="5">
    <source>
        <dbReference type="EMBL" id="KAF1970907.1"/>
    </source>
</evidence>
<gene>
    <name evidence="5" type="ORF">BU23DRAFT_435038</name>
</gene>
<dbReference type="OrthoDB" id="3794605at2759"/>
<proteinExistence type="predicted"/>
<keyword evidence="3" id="KW-0843">Virulence</keyword>
<feature type="non-terminal residue" evidence="5">
    <location>
        <position position="174"/>
    </location>
</feature>
<keyword evidence="2" id="KW-0732">Signal</keyword>
<feature type="non-terminal residue" evidence="5">
    <location>
        <position position="1"/>
    </location>
</feature>
<dbReference type="AlphaFoldDB" id="A0A6A5VCE5"/>
<sequence length="174" mass="19955">KYVWRTDRRSPSQLKFSRGFQTKSTSNGMLEDLSLWRHCKGAPDGSSMDNDGFVSTTWSYAVAQGWVGKFHQGNAFIYKIATDESLIDVQATLKVYNPYPEEKEFAGIQEIHWDQVQGWHKWVNGVELAYEYNLDFDQAEFGGHPHGGSQFPLAGFPRNHPAWSQLPWSRYAMC</sequence>
<accession>A0A6A5VCE5</accession>
<evidence type="ECO:0000256" key="4">
    <source>
        <dbReference type="ARBA" id="ARBA00023157"/>
    </source>
</evidence>
<organism evidence="5 6">
    <name type="scientific">Bimuria novae-zelandiae CBS 107.79</name>
    <dbReference type="NCBI Taxonomy" id="1447943"/>
    <lineage>
        <taxon>Eukaryota</taxon>
        <taxon>Fungi</taxon>
        <taxon>Dikarya</taxon>
        <taxon>Ascomycota</taxon>
        <taxon>Pezizomycotina</taxon>
        <taxon>Dothideomycetes</taxon>
        <taxon>Pleosporomycetidae</taxon>
        <taxon>Pleosporales</taxon>
        <taxon>Massarineae</taxon>
        <taxon>Didymosphaeriaceae</taxon>
        <taxon>Bimuria</taxon>
    </lineage>
</organism>
<keyword evidence="1" id="KW-0800">Toxin</keyword>